<evidence type="ECO:0000313" key="3">
    <source>
        <dbReference type="Proteomes" id="UP000001058"/>
    </source>
</evidence>
<keyword evidence="3" id="KW-1185">Reference proteome</keyword>
<dbReference type="KEGG" id="vcn:VOLCADRAFT_95649"/>
<name>D8U7W1_VOLCA</name>
<dbReference type="GeneID" id="9621483"/>
<dbReference type="RefSeq" id="XP_002954756.1">
    <property type="nucleotide sequence ID" value="XM_002954710.1"/>
</dbReference>
<feature type="compositionally biased region" description="Polar residues" evidence="1">
    <location>
        <begin position="103"/>
        <end position="114"/>
    </location>
</feature>
<evidence type="ECO:0000256" key="1">
    <source>
        <dbReference type="SAM" id="MobiDB-lite"/>
    </source>
</evidence>
<dbReference type="Proteomes" id="UP000001058">
    <property type="component" value="Unassembled WGS sequence"/>
</dbReference>
<proteinExistence type="predicted"/>
<feature type="compositionally biased region" description="Basic and acidic residues" evidence="1">
    <location>
        <begin position="139"/>
        <end position="153"/>
    </location>
</feature>
<sequence>MTAARIRFRRKSTNAAVIICNSDNARGCNAGGRSGQPRQDYTRNGTANKGPSVCLATVTLHHRDHCHLAKHAAAIVVADCPSQLPRQLTAAAAARSERAHNGAHSSSRSFTSLERYQRLFNKSPRPPFNQAMNPGKSSRGREAQLYKAKAETN</sequence>
<protein>
    <submittedName>
        <fullName evidence="2">Uncharacterized protein</fullName>
    </submittedName>
</protein>
<organism evidence="3">
    <name type="scientific">Volvox carteri f. nagariensis</name>
    <dbReference type="NCBI Taxonomy" id="3068"/>
    <lineage>
        <taxon>Eukaryota</taxon>
        <taxon>Viridiplantae</taxon>
        <taxon>Chlorophyta</taxon>
        <taxon>core chlorophytes</taxon>
        <taxon>Chlorophyceae</taxon>
        <taxon>CS clade</taxon>
        <taxon>Chlamydomonadales</taxon>
        <taxon>Volvocaceae</taxon>
        <taxon>Volvox</taxon>
    </lineage>
</organism>
<feature type="region of interest" description="Disordered" evidence="1">
    <location>
        <begin position="91"/>
        <end position="153"/>
    </location>
</feature>
<reference evidence="2 3" key="1">
    <citation type="journal article" date="2010" name="Science">
        <title>Genomic analysis of organismal complexity in the multicellular green alga Volvox carteri.</title>
        <authorList>
            <person name="Prochnik S.E."/>
            <person name="Umen J."/>
            <person name="Nedelcu A.M."/>
            <person name="Hallmann A."/>
            <person name="Miller S.M."/>
            <person name="Nishii I."/>
            <person name="Ferris P."/>
            <person name="Kuo A."/>
            <person name="Mitros T."/>
            <person name="Fritz-Laylin L.K."/>
            <person name="Hellsten U."/>
            <person name="Chapman J."/>
            <person name="Simakov O."/>
            <person name="Rensing S.A."/>
            <person name="Terry A."/>
            <person name="Pangilinan J."/>
            <person name="Kapitonov V."/>
            <person name="Jurka J."/>
            <person name="Salamov A."/>
            <person name="Shapiro H."/>
            <person name="Schmutz J."/>
            <person name="Grimwood J."/>
            <person name="Lindquist E."/>
            <person name="Lucas S."/>
            <person name="Grigoriev I.V."/>
            <person name="Schmitt R."/>
            <person name="Kirk D."/>
            <person name="Rokhsar D.S."/>
        </authorList>
    </citation>
    <scope>NUCLEOTIDE SEQUENCE [LARGE SCALE GENOMIC DNA]</scope>
    <source>
        <strain evidence="3">f. Nagariensis / Eve</strain>
    </source>
</reference>
<gene>
    <name evidence="2" type="ORF">VOLCADRAFT_95649</name>
</gene>
<dbReference type="AlphaFoldDB" id="D8U7W1"/>
<evidence type="ECO:0000313" key="2">
    <source>
        <dbReference type="EMBL" id="EFJ44162.1"/>
    </source>
</evidence>
<accession>D8U7W1</accession>
<dbReference type="EMBL" id="GL378366">
    <property type="protein sequence ID" value="EFJ44162.1"/>
    <property type="molecule type" value="Genomic_DNA"/>
</dbReference>
<dbReference type="InParanoid" id="D8U7W1"/>